<name>A0A176W9J3_MARPO</name>
<sequence>MESVTPYEISTGTRYSPGPDVVFCRSVLRRWRIQRQALEALSRQNIRRVSGALALDVVYSTDAYFEFEQLLIKMRQFWEKRFKKRSGKSILPSLLILIDKYVELIKVMTSPAGQRSGV</sequence>
<organism evidence="1 2">
    <name type="scientific">Marchantia polymorpha subsp. ruderalis</name>
    <dbReference type="NCBI Taxonomy" id="1480154"/>
    <lineage>
        <taxon>Eukaryota</taxon>
        <taxon>Viridiplantae</taxon>
        <taxon>Streptophyta</taxon>
        <taxon>Embryophyta</taxon>
        <taxon>Marchantiophyta</taxon>
        <taxon>Marchantiopsida</taxon>
        <taxon>Marchantiidae</taxon>
        <taxon>Marchantiales</taxon>
        <taxon>Marchantiaceae</taxon>
        <taxon>Marchantia</taxon>
    </lineage>
</organism>
<accession>A0A176W9J3</accession>
<gene>
    <name evidence="1" type="ORF">AXG93_3884s1020</name>
</gene>
<evidence type="ECO:0000313" key="2">
    <source>
        <dbReference type="Proteomes" id="UP000077202"/>
    </source>
</evidence>
<reference evidence="1" key="1">
    <citation type="submission" date="2016-03" db="EMBL/GenBank/DDBJ databases">
        <title>Mechanisms controlling the formation of the plant cell surface in tip-growing cells are functionally conserved among land plants.</title>
        <authorList>
            <person name="Honkanen S."/>
            <person name="Jones V.A."/>
            <person name="Morieri G."/>
            <person name="Champion C."/>
            <person name="Hetherington A.J."/>
            <person name="Kelly S."/>
            <person name="Saint-Marcoux D."/>
            <person name="Proust H."/>
            <person name="Prescott H."/>
            <person name="Dolan L."/>
        </authorList>
    </citation>
    <scope>NUCLEOTIDE SEQUENCE [LARGE SCALE GENOMIC DNA]</scope>
    <source>
        <tissue evidence="1">Whole gametophyte</tissue>
    </source>
</reference>
<proteinExistence type="predicted"/>
<protein>
    <submittedName>
        <fullName evidence="1">Uncharacterized protein</fullName>
    </submittedName>
</protein>
<keyword evidence="2" id="KW-1185">Reference proteome</keyword>
<comment type="caution">
    <text evidence="1">The sequence shown here is derived from an EMBL/GenBank/DDBJ whole genome shotgun (WGS) entry which is preliminary data.</text>
</comment>
<dbReference type="EMBL" id="LVLJ01001430">
    <property type="protein sequence ID" value="OAE29709.1"/>
    <property type="molecule type" value="Genomic_DNA"/>
</dbReference>
<dbReference type="Proteomes" id="UP000077202">
    <property type="component" value="Unassembled WGS sequence"/>
</dbReference>
<evidence type="ECO:0000313" key="1">
    <source>
        <dbReference type="EMBL" id="OAE29709.1"/>
    </source>
</evidence>
<dbReference type="AlphaFoldDB" id="A0A176W9J3"/>